<dbReference type="GO" id="GO:0010181">
    <property type="term" value="F:FMN binding"/>
    <property type="evidence" value="ECO:0007669"/>
    <property type="project" value="UniProtKB-UniRule"/>
</dbReference>
<dbReference type="Proteomes" id="UP000198384">
    <property type="component" value="Unassembled WGS sequence"/>
</dbReference>
<dbReference type="SUPFAM" id="SSF50475">
    <property type="entry name" value="FMN-binding split barrel"/>
    <property type="match status" value="1"/>
</dbReference>
<keyword evidence="2 5" id="KW-0285">Flavoprotein</keyword>
<comment type="pathway">
    <text evidence="5">Cofactor metabolism; pyridoxal 5'-phosphate salvage; pyridoxal 5'-phosphate from pyridoxine 5'-phosphate: step 1/1.</text>
</comment>
<evidence type="ECO:0000256" key="3">
    <source>
        <dbReference type="ARBA" id="ARBA00022643"/>
    </source>
</evidence>
<evidence type="ECO:0000256" key="2">
    <source>
        <dbReference type="ARBA" id="ARBA00022630"/>
    </source>
</evidence>
<keyword evidence="3 5" id="KW-0288">FMN</keyword>
<dbReference type="PANTHER" id="PTHR10851">
    <property type="entry name" value="PYRIDOXINE-5-PHOSPHATE OXIDASE"/>
    <property type="match status" value="1"/>
</dbReference>
<feature type="binding site" evidence="5 6">
    <location>
        <position position="125"/>
    </location>
    <ligand>
        <name>substrate</name>
    </ligand>
</feature>
<feature type="binding site" evidence="5 7">
    <location>
        <begin position="78"/>
        <end position="79"/>
    </location>
    <ligand>
        <name>FMN</name>
        <dbReference type="ChEBI" id="CHEBI:58210"/>
    </ligand>
</feature>
<feature type="binding site" evidence="5 7">
    <location>
        <position position="85"/>
    </location>
    <ligand>
        <name>FMN</name>
        <dbReference type="ChEBI" id="CHEBI:58210"/>
    </ligand>
</feature>
<feature type="binding site" evidence="5 7">
    <location>
        <begin position="63"/>
        <end position="68"/>
    </location>
    <ligand>
        <name>FMN</name>
        <dbReference type="ChEBI" id="CHEBI:58210"/>
    </ligand>
</feature>
<proteinExistence type="inferred from homology"/>
<dbReference type="EC" id="1.4.3.5" evidence="5"/>
<dbReference type="Gene3D" id="2.30.110.10">
    <property type="entry name" value="Electron Transport, Fmn-binding Protein, Chain A"/>
    <property type="match status" value="1"/>
</dbReference>
<dbReference type="OrthoDB" id="9780392at2"/>
<evidence type="ECO:0000256" key="5">
    <source>
        <dbReference type="HAMAP-Rule" id="MF_01629"/>
    </source>
</evidence>
<comment type="pathway">
    <text evidence="5">Cofactor metabolism; pyridoxal 5'-phosphate salvage; pyridoxal 5'-phosphate from pyridoxamine 5'-phosphate: step 1/1.</text>
</comment>
<keyword evidence="5" id="KW-0664">Pyridoxine biosynthesis</keyword>
<evidence type="ECO:0000259" key="9">
    <source>
        <dbReference type="Pfam" id="PF10590"/>
    </source>
</evidence>
<evidence type="ECO:0000256" key="6">
    <source>
        <dbReference type="PIRSR" id="PIRSR000190-1"/>
    </source>
</evidence>
<comment type="caution">
    <text evidence="5">Lacks conserved residue(s) required for the propagation of feature annotation.</text>
</comment>
<comment type="function">
    <text evidence="5">Catalyzes the oxidation of either pyridoxine 5'-phosphate (PNP) or pyridoxamine 5'-phosphate (PMP) into pyridoxal 5'-phosphate (PLP).</text>
</comment>
<keyword evidence="4 5" id="KW-0560">Oxidoreductase</keyword>
<comment type="subunit">
    <text evidence="5">Homodimer.</text>
</comment>
<dbReference type="InterPro" id="IPR019576">
    <property type="entry name" value="Pyridoxamine_oxidase_dimer_C"/>
</dbReference>
<dbReference type="HAMAP" id="MF_01629">
    <property type="entry name" value="PdxH"/>
    <property type="match status" value="1"/>
</dbReference>
<feature type="binding site" evidence="6">
    <location>
        <begin position="9"/>
        <end position="12"/>
    </location>
    <ligand>
        <name>substrate</name>
    </ligand>
</feature>
<evidence type="ECO:0000313" key="11">
    <source>
        <dbReference type="Proteomes" id="UP000198384"/>
    </source>
</evidence>
<organism evidence="10 11">
    <name type="scientific">Lutibacter agarilyticus</name>
    <dbReference type="NCBI Taxonomy" id="1109740"/>
    <lineage>
        <taxon>Bacteria</taxon>
        <taxon>Pseudomonadati</taxon>
        <taxon>Bacteroidota</taxon>
        <taxon>Flavobacteriia</taxon>
        <taxon>Flavobacteriales</taxon>
        <taxon>Flavobacteriaceae</taxon>
        <taxon>Lutibacter</taxon>
    </lineage>
</organism>
<dbReference type="RefSeq" id="WP_089381426.1">
    <property type="nucleotide sequence ID" value="NZ_FZNT01000004.1"/>
</dbReference>
<evidence type="ECO:0000259" key="8">
    <source>
        <dbReference type="Pfam" id="PF01243"/>
    </source>
</evidence>
<comment type="cofactor">
    <cofactor evidence="5 7">
        <name>FMN</name>
        <dbReference type="ChEBI" id="CHEBI:58210"/>
    </cofactor>
    <text evidence="5 7">Binds 1 FMN per subunit.</text>
</comment>
<dbReference type="InterPro" id="IPR011576">
    <property type="entry name" value="Pyridox_Oxase_N"/>
</dbReference>
<evidence type="ECO:0000256" key="7">
    <source>
        <dbReference type="PIRSR" id="PIRSR000190-2"/>
    </source>
</evidence>
<dbReference type="NCBIfam" id="TIGR00558">
    <property type="entry name" value="pdxH"/>
    <property type="match status" value="1"/>
</dbReference>
<dbReference type="EMBL" id="FZNT01000004">
    <property type="protein sequence ID" value="SNR52900.1"/>
    <property type="molecule type" value="Genomic_DNA"/>
</dbReference>
<gene>
    <name evidence="5" type="primary">pdxH</name>
    <name evidence="10" type="ORF">SAMN06265371_104325</name>
</gene>
<feature type="domain" description="Pyridoxine 5'-phosphate oxidase dimerisation C-terminal" evidence="9">
    <location>
        <begin position="174"/>
        <end position="215"/>
    </location>
</feature>
<dbReference type="PIRSF" id="PIRSF000190">
    <property type="entry name" value="Pyd_amn-ph_oxd"/>
    <property type="match status" value="1"/>
</dbReference>
<dbReference type="NCBIfam" id="NF004231">
    <property type="entry name" value="PRK05679.1"/>
    <property type="match status" value="1"/>
</dbReference>
<dbReference type="Pfam" id="PF10590">
    <property type="entry name" value="PNP_phzG_C"/>
    <property type="match status" value="1"/>
</dbReference>
<feature type="binding site" evidence="5 7">
    <location>
        <position position="187"/>
    </location>
    <ligand>
        <name>FMN</name>
        <dbReference type="ChEBI" id="CHEBI:58210"/>
    </ligand>
</feature>
<dbReference type="Pfam" id="PF01243">
    <property type="entry name" value="PNPOx_N"/>
    <property type="match status" value="1"/>
</dbReference>
<feature type="binding site" evidence="5 7">
    <location>
        <begin position="142"/>
        <end position="143"/>
    </location>
    <ligand>
        <name>FMN</name>
        <dbReference type="ChEBI" id="CHEBI:58210"/>
    </ligand>
</feature>
<sequence length="215" mass="25405">MENDLSNYRKVYQKSELSKNNISENPLELFQKWFYEVEEFGSDVEANAMTISTIGKDGFPKNRVVLLKKYTWEGFIFYTNYNSEKGLAIEENPNVCLSFFWHHIERQVIIKGTAEKITENLSDGYFESRPDGSKLGAWASDQSEVVASRKYLDDRLASFEEQFKNKEITRPKNWGGYIVKPINIEFWQGRPNRMHDRIRYTLQEDYDWKIDRLAP</sequence>
<evidence type="ECO:0000256" key="4">
    <source>
        <dbReference type="ARBA" id="ARBA00023002"/>
    </source>
</evidence>
<dbReference type="InterPro" id="IPR000659">
    <property type="entry name" value="Pyridox_Oxase"/>
</dbReference>
<keyword evidence="11" id="KW-1185">Reference proteome</keyword>
<comment type="catalytic activity">
    <reaction evidence="5">
        <text>pyridoxamine 5'-phosphate + O2 + H2O = pyridoxal 5'-phosphate + H2O2 + NH4(+)</text>
        <dbReference type="Rhea" id="RHEA:15817"/>
        <dbReference type="ChEBI" id="CHEBI:15377"/>
        <dbReference type="ChEBI" id="CHEBI:15379"/>
        <dbReference type="ChEBI" id="CHEBI:16240"/>
        <dbReference type="ChEBI" id="CHEBI:28938"/>
        <dbReference type="ChEBI" id="CHEBI:58451"/>
        <dbReference type="ChEBI" id="CHEBI:597326"/>
        <dbReference type="EC" id="1.4.3.5"/>
    </reaction>
</comment>
<dbReference type="InterPro" id="IPR012349">
    <property type="entry name" value="Split_barrel_FMN-bd"/>
</dbReference>
<protein>
    <recommendedName>
        <fullName evidence="5">Pyridoxine/pyridoxamine 5'-phosphate oxidase</fullName>
        <ecNumber evidence="5">1.4.3.5</ecNumber>
    </recommendedName>
    <alternativeName>
        <fullName evidence="5">PNP/PMP oxidase</fullName>
        <shortName evidence="5">PNPOx</shortName>
    </alternativeName>
    <alternativeName>
        <fullName evidence="5">Pyridoxal 5'-phosphate synthase</fullName>
    </alternativeName>
</protein>
<dbReference type="GO" id="GO:0008615">
    <property type="term" value="P:pyridoxine biosynthetic process"/>
    <property type="evidence" value="ECO:0007669"/>
    <property type="project" value="UniProtKB-UniRule"/>
</dbReference>
<dbReference type="PANTHER" id="PTHR10851:SF0">
    <property type="entry name" value="PYRIDOXINE-5'-PHOSPHATE OXIDASE"/>
    <property type="match status" value="1"/>
</dbReference>
<feature type="binding site" evidence="5 6">
    <location>
        <position position="68"/>
    </location>
    <ligand>
        <name>substrate</name>
    </ligand>
</feature>
<comment type="catalytic activity">
    <reaction evidence="5">
        <text>pyridoxine 5'-phosphate + O2 = pyridoxal 5'-phosphate + H2O2</text>
        <dbReference type="Rhea" id="RHEA:15149"/>
        <dbReference type="ChEBI" id="CHEBI:15379"/>
        <dbReference type="ChEBI" id="CHEBI:16240"/>
        <dbReference type="ChEBI" id="CHEBI:58589"/>
        <dbReference type="ChEBI" id="CHEBI:597326"/>
        <dbReference type="EC" id="1.4.3.5"/>
    </reaction>
</comment>
<dbReference type="UniPathway" id="UPA01068">
    <property type="reaction ID" value="UER00304"/>
</dbReference>
<evidence type="ECO:0000313" key="10">
    <source>
        <dbReference type="EMBL" id="SNR52900.1"/>
    </source>
</evidence>
<feature type="binding site" evidence="5 7">
    <location>
        <position position="197"/>
    </location>
    <ligand>
        <name>FMN</name>
        <dbReference type="ChEBI" id="CHEBI:58210"/>
    </ligand>
</feature>
<dbReference type="GO" id="GO:0004733">
    <property type="term" value="F:pyridoxamine phosphate oxidase activity"/>
    <property type="evidence" value="ECO:0007669"/>
    <property type="project" value="UniProtKB-UniRule"/>
</dbReference>
<feature type="binding site" evidence="5 7">
    <location>
        <position position="107"/>
    </location>
    <ligand>
        <name>FMN</name>
        <dbReference type="ChEBI" id="CHEBI:58210"/>
    </ligand>
</feature>
<feature type="domain" description="Pyridoxamine 5'-phosphate oxidase N-terminal" evidence="8">
    <location>
        <begin position="45"/>
        <end position="157"/>
    </location>
</feature>
<reference evidence="10" key="1">
    <citation type="submission" date="2017-06" db="EMBL/GenBank/DDBJ databases">
        <authorList>
            <person name="Kim H.J."/>
            <person name="Triplett B.A."/>
        </authorList>
    </citation>
    <scope>NUCLEOTIDE SEQUENCE [LARGE SCALE GENOMIC DNA]</scope>
    <source>
        <strain evidence="10">DSM 29150</strain>
    </source>
</reference>
<comment type="similarity">
    <text evidence="1 5">Belongs to the pyridoxamine 5'-phosphate oxidase family.</text>
</comment>
<dbReference type="AlphaFoldDB" id="A0A238X2J3"/>
<feature type="binding site" evidence="5 6">
    <location>
        <begin position="193"/>
        <end position="195"/>
    </location>
    <ligand>
        <name>substrate</name>
    </ligand>
</feature>
<dbReference type="PROSITE" id="PS01064">
    <property type="entry name" value="PYRIDOX_OXIDASE"/>
    <property type="match status" value="1"/>
</dbReference>
<dbReference type="InterPro" id="IPR019740">
    <property type="entry name" value="Pyridox_Oxase_CS"/>
</dbReference>
<feature type="binding site" evidence="5 6">
    <location>
        <position position="133"/>
    </location>
    <ligand>
        <name>substrate</name>
    </ligand>
</feature>
<feature type="binding site" evidence="5 6">
    <location>
        <position position="129"/>
    </location>
    <ligand>
        <name>substrate</name>
    </ligand>
</feature>
<name>A0A238X2J3_9FLAO</name>
<accession>A0A238X2J3</accession>
<evidence type="ECO:0000256" key="1">
    <source>
        <dbReference type="ARBA" id="ARBA00007301"/>
    </source>
</evidence>